<feature type="signal peptide" evidence="1">
    <location>
        <begin position="1"/>
        <end position="18"/>
    </location>
</feature>
<feature type="chain" id="PRO_5040219064" description="RxLR effector protein" evidence="1">
    <location>
        <begin position="19"/>
        <end position="139"/>
    </location>
</feature>
<name>A0A9N8HWH7_9STRA</name>
<evidence type="ECO:0008006" key="4">
    <source>
        <dbReference type="Google" id="ProtNLM"/>
    </source>
</evidence>
<proteinExistence type="predicted"/>
<evidence type="ECO:0000256" key="1">
    <source>
        <dbReference type="SAM" id="SignalP"/>
    </source>
</evidence>
<sequence>MMSLRFLIVALLASASSAFVVVQPTAVATPQSLYSTIDHNNDHHNTDDTDVLEGVGPLALKMAGVLTIKTAKDMVNYPPQLFDQLTRNVSGKNETNPVVMLAKLMGVLVFKMAHDAVYFPMLWTQRLNECQSLEECDVE</sequence>
<keyword evidence="3" id="KW-1185">Reference proteome</keyword>
<dbReference type="AlphaFoldDB" id="A0A9N8HWH7"/>
<organism evidence="2 3">
    <name type="scientific">Seminavis robusta</name>
    <dbReference type="NCBI Taxonomy" id="568900"/>
    <lineage>
        <taxon>Eukaryota</taxon>
        <taxon>Sar</taxon>
        <taxon>Stramenopiles</taxon>
        <taxon>Ochrophyta</taxon>
        <taxon>Bacillariophyta</taxon>
        <taxon>Bacillariophyceae</taxon>
        <taxon>Bacillariophycidae</taxon>
        <taxon>Naviculales</taxon>
        <taxon>Naviculaceae</taxon>
        <taxon>Seminavis</taxon>
    </lineage>
</organism>
<keyword evidence="1" id="KW-0732">Signal</keyword>
<dbReference type="EMBL" id="CAICTM010002179">
    <property type="protein sequence ID" value="CAB9528252.1"/>
    <property type="molecule type" value="Genomic_DNA"/>
</dbReference>
<evidence type="ECO:0000313" key="3">
    <source>
        <dbReference type="Proteomes" id="UP001153069"/>
    </source>
</evidence>
<protein>
    <recommendedName>
        <fullName evidence="4">RxLR effector protein</fullName>
    </recommendedName>
</protein>
<gene>
    <name evidence="2" type="ORF">SEMRO_2181_G318000.1</name>
</gene>
<evidence type="ECO:0000313" key="2">
    <source>
        <dbReference type="EMBL" id="CAB9528252.1"/>
    </source>
</evidence>
<accession>A0A9N8HWH7</accession>
<dbReference type="Proteomes" id="UP001153069">
    <property type="component" value="Unassembled WGS sequence"/>
</dbReference>
<comment type="caution">
    <text evidence="2">The sequence shown here is derived from an EMBL/GenBank/DDBJ whole genome shotgun (WGS) entry which is preliminary data.</text>
</comment>
<reference evidence="2" key="1">
    <citation type="submission" date="2020-06" db="EMBL/GenBank/DDBJ databases">
        <authorList>
            <consortium name="Plant Systems Biology data submission"/>
        </authorList>
    </citation>
    <scope>NUCLEOTIDE SEQUENCE</scope>
    <source>
        <strain evidence="2">D6</strain>
    </source>
</reference>